<keyword evidence="10" id="KW-0131">Cell cycle</keyword>
<name>A0A9Q0LLI3_ANAIG</name>
<dbReference type="Gene3D" id="1.10.510.10">
    <property type="entry name" value="Transferase(Phosphotransferase) domain 1"/>
    <property type="match status" value="1"/>
</dbReference>
<dbReference type="PROSITE" id="PS00107">
    <property type="entry name" value="PROTEIN_KINASE_ATP"/>
    <property type="match status" value="1"/>
</dbReference>
<keyword evidence="4 7" id="KW-0547">Nucleotide-binding</keyword>
<evidence type="ECO:0000256" key="3">
    <source>
        <dbReference type="ARBA" id="ARBA00022679"/>
    </source>
</evidence>
<evidence type="ECO:0000256" key="7">
    <source>
        <dbReference type="PROSITE-ProRule" id="PRU10141"/>
    </source>
</evidence>
<dbReference type="EC" id="2.7.11.1" evidence="1"/>
<evidence type="ECO:0000259" key="9">
    <source>
        <dbReference type="PROSITE" id="PS50011"/>
    </source>
</evidence>
<dbReference type="InterPro" id="IPR017441">
    <property type="entry name" value="Protein_kinase_ATP_BS"/>
</dbReference>
<comment type="similarity">
    <text evidence="8">Belongs to the protein kinase superfamily.</text>
</comment>
<dbReference type="EMBL" id="JAPDFW010000067">
    <property type="protein sequence ID" value="KAJ5075018.1"/>
    <property type="molecule type" value="Genomic_DNA"/>
</dbReference>
<dbReference type="OMA" id="FFRCEDD"/>
<sequence length="373" mass="43129">MQKKQKIFPELKGKFNIIEKVGEGAFSKVYKAQNKQTGEIVALKRIFPTSSPERIFREAEILYKLRGFDGVCYLSEGFRQEDQITLVTPYFEFDEFRDFYHQLSIPEIKKYMISLLEALKYIHSKEIIHRDVKPGNFLYKVDKNHGMLIDFGLAQTKNDIIELSKKKLNEINEFRKQNNIGFNEQNQITFIKINENQINPIKQKLVANDQLTSIQKEIFSNPKPKKEDPRPILKAPRAGTRGFRAPEVLVKTYQQTSAIDIWSAGVILLSFLSGVYPFFQPLDDMIALAELVAIFGTEKINNMAAKFNRKVVCSNEQKGEDLKTVCKTINKYFDELNPPDSCFDLLNKMLDPDPMKRITAEECLIHPFLLDKN</sequence>
<dbReference type="GO" id="GO:0005524">
    <property type="term" value="F:ATP binding"/>
    <property type="evidence" value="ECO:0007669"/>
    <property type="project" value="UniProtKB-UniRule"/>
</dbReference>
<gene>
    <name evidence="10" type="ORF">M0811_07722</name>
</gene>
<dbReference type="SUPFAM" id="SSF56112">
    <property type="entry name" value="Protein kinase-like (PK-like)"/>
    <property type="match status" value="1"/>
</dbReference>
<dbReference type="PANTHER" id="PTHR44167">
    <property type="entry name" value="OVARIAN-SPECIFIC SERINE/THREONINE-PROTEIN KINASE LOK-RELATED"/>
    <property type="match status" value="1"/>
</dbReference>
<dbReference type="InterPro" id="IPR000719">
    <property type="entry name" value="Prot_kinase_dom"/>
</dbReference>
<dbReference type="InterPro" id="IPR008271">
    <property type="entry name" value="Ser/Thr_kinase_AS"/>
</dbReference>
<protein>
    <recommendedName>
        <fullName evidence="1">non-specific serine/threonine protein kinase</fullName>
        <ecNumber evidence="1">2.7.11.1</ecNumber>
    </recommendedName>
</protein>
<evidence type="ECO:0000256" key="2">
    <source>
        <dbReference type="ARBA" id="ARBA00022527"/>
    </source>
</evidence>
<dbReference type="Proteomes" id="UP001149090">
    <property type="component" value="Unassembled WGS sequence"/>
</dbReference>
<evidence type="ECO:0000256" key="4">
    <source>
        <dbReference type="ARBA" id="ARBA00022741"/>
    </source>
</evidence>
<keyword evidence="11" id="KW-1185">Reference proteome</keyword>
<feature type="domain" description="Protein kinase" evidence="9">
    <location>
        <begin position="15"/>
        <end position="369"/>
    </location>
</feature>
<keyword evidence="3" id="KW-0808">Transferase</keyword>
<dbReference type="OrthoDB" id="10020333at2759"/>
<feature type="binding site" evidence="7">
    <location>
        <position position="44"/>
    </location>
    <ligand>
        <name>ATP</name>
        <dbReference type="ChEBI" id="CHEBI:30616"/>
    </ligand>
</feature>
<evidence type="ECO:0000256" key="1">
    <source>
        <dbReference type="ARBA" id="ARBA00012513"/>
    </source>
</evidence>
<dbReference type="GO" id="GO:0051301">
    <property type="term" value="P:cell division"/>
    <property type="evidence" value="ECO:0007669"/>
    <property type="project" value="UniProtKB-KW"/>
</dbReference>
<keyword evidence="2 8" id="KW-0723">Serine/threonine-protein kinase</keyword>
<dbReference type="AlphaFoldDB" id="A0A9Q0LLI3"/>
<keyword evidence="6 7" id="KW-0067">ATP-binding</keyword>
<dbReference type="InterPro" id="IPR011009">
    <property type="entry name" value="Kinase-like_dom_sf"/>
</dbReference>
<dbReference type="Gene3D" id="3.30.200.20">
    <property type="entry name" value="Phosphorylase Kinase, domain 1"/>
    <property type="match status" value="1"/>
</dbReference>
<dbReference type="PANTHER" id="PTHR44167:SF23">
    <property type="entry name" value="CDC7 KINASE, ISOFORM A-RELATED"/>
    <property type="match status" value="1"/>
</dbReference>
<evidence type="ECO:0000313" key="10">
    <source>
        <dbReference type="EMBL" id="KAJ5075018.1"/>
    </source>
</evidence>
<comment type="caution">
    <text evidence="10">The sequence shown here is derived from an EMBL/GenBank/DDBJ whole genome shotgun (WGS) entry which is preliminary data.</text>
</comment>
<dbReference type="GO" id="GO:0044773">
    <property type="term" value="P:mitotic DNA damage checkpoint signaling"/>
    <property type="evidence" value="ECO:0007669"/>
    <property type="project" value="TreeGrafter"/>
</dbReference>
<keyword evidence="5 10" id="KW-0418">Kinase</keyword>
<organism evidence="10 11">
    <name type="scientific">Anaeramoeba ignava</name>
    <name type="common">Anaerobic marine amoeba</name>
    <dbReference type="NCBI Taxonomy" id="1746090"/>
    <lineage>
        <taxon>Eukaryota</taxon>
        <taxon>Metamonada</taxon>
        <taxon>Anaeramoebidae</taxon>
        <taxon>Anaeramoeba</taxon>
    </lineage>
</organism>
<evidence type="ECO:0000256" key="8">
    <source>
        <dbReference type="RuleBase" id="RU000304"/>
    </source>
</evidence>
<evidence type="ECO:0000313" key="11">
    <source>
        <dbReference type="Proteomes" id="UP001149090"/>
    </source>
</evidence>
<evidence type="ECO:0000256" key="6">
    <source>
        <dbReference type="ARBA" id="ARBA00022840"/>
    </source>
</evidence>
<dbReference type="GO" id="GO:0005634">
    <property type="term" value="C:nucleus"/>
    <property type="evidence" value="ECO:0007669"/>
    <property type="project" value="TreeGrafter"/>
</dbReference>
<proteinExistence type="inferred from homology"/>
<dbReference type="Pfam" id="PF00069">
    <property type="entry name" value="Pkinase"/>
    <property type="match status" value="2"/>
</dbReference>
<dbReference type="PROSITE" id="PS00108">
    <property type="entry name" value="PROTEIN_KINASE_ST"/>
    <property type="match status" value="1"/>
</dbReference>
<keyword evidence="10" id="KW-0132">Cell division</keyword>
<accession>A0A9Q0LLI3</accession>
<reference evidence="10" key="1">
    <citation type="submission" date="2022-10" db="EMBL/GenBank/DDBJ databases">
        <title>Novel sulphate-reducing endosymbionts in the free-living metamonad Anaeramoeba.</title>
        <authorList>
            <person name="Jerlstrom-Hultqvist J."/>
            <person name="Cepicka I."/>
            <person name="Gallot-Lavallee L."/>
            <person name="Salas-Leiva D."/>
            <person name="Curtis B.A."/>
            <person name="Zahonova K."/>
            <person name="Pipaliya S."/>
            <person name="Dacks J."/>
            <person name="Roger A.J."/>
        </authorList>
    </citation>
    <scope>NUCLEOTIDE SEQUENCE</scope>
    <source>
        <strain evidence="10">BMAN</strain>
    </source>
</reference>
<dbReference type="GO" id="GO:0004674">
    <property type="term" value="F:protein serine/threonine kinase activity"/>
    <property type="evidence" value="ECO:0007669"/>
    <property type="project" value="UniProtKB-KW"/>
</dbReference>
<dbReference type="PROSITE" id="PS50011">
    <property type="entry name" value="PROTEIN_KINASE_DOM"/>
    <property type="match status" value="1"/>
</dbReference>
<dbReference type="CDD" id="cd14019">
    <property type="entry name" value="STKc_Cdc7"/>
    <property type="match status" value="1"/>
</dbReference>
<dbReference type="SMART" id="SM00220">
    <property type="entry name" value="S_TKc"/>
    <property type="match status" value="1"/>
</dbReference>
<evidence type="ECO:0000256" key="5">
    <source>
        <dbReference type="ARBA" id="ARBA00022777"/>
    </source>
</evidence>